<dbReference type="AlphaFoldDB" id="A0AAJ6AL89"/>
<dbReference type="RefSeq" id="WP_158524770.1">
    <property type="nucleotide sequence ID" value="NZ_CP122561.1"/>
</dbReference>
<reference evidence="1 2" key="1">
    <citation type="submission" date="2023-03" db="EMBL/GenBank/DDBJ databases">
        <title>Complete genome sequences of several Auritidibacter ignavus strains isolated from ear infections.</title>
        <authorList>
            <person name="Baehr T."/>
            <person name="Baumhoegger A.M."/>
        </authorList>
    </citation>
    <scope>NUCLEOTIDE SEQUENCE [LARGE SCALE GENOMIC DNA]</scope>
    <source>
        <strain evidence="1 2">BABAE-6</strain>
    </source>
</reference>
<accession>A0AAJ6AL89</accession>
<gene>
    <name evidence="1" type="ORF">QDX21_05845</name>
</gene>
<proteinExistence type="predicted"/>
<keyword evidence="2" id="KW-1185">Reference proteome</keyword>
<evidence type="ECO:0000313" key="2">
    <source>
        <dbReference type="Proteomes" id="UP001224674"/>
    </source>
</evidence>
<protein>
    <submittedName>
        <fullName evidence="1">Uncharacterized protein</fullName>
    </submittedName>
</protein>
<name>A0AAJ6AL89_9MICC</name>
<evidence type="ECO:0000313" key="1">
    <source>
        <dbReference type="EMBL" id="WGH94309.1"/>
    </source>
</evidence>
<dbReference type="EMBL" id="CP122566">
    <property type="protein sequence ID" value="WGH94309.1"/>
    <property type="molecule type" value="Genomic_DNA"/>
</dbReference>
<sequence>MSMQTENTMMAEAVFGDFQDTIDLMEQAEREEAFATDPEMVATTPVCATIGTALIMC</sequence>
<organism evidence="1 2">
    <name type="scientific">Auritidibacter ignavus</name>
    <dbReference type="NCBI Taxonomy" id="678932"/>
    <lineage>
        <taxon>Bacteria</taxon>
        <taxon>Bacillati</taxon>
        <taxon>Actinomycetota</taxon>
        <taxon>Actinomycetes</taxon>
        <taxon>Micrococcales</taxon>
        <taxon>Micrococcaceae</taxon>
        <taxon>Auritidibacter</taxon>
    </lineage>
</organism>
<dbReference type="Proteomes" id="UP001224674">
    <property type="component" value="Chromosome"/>
</dbReference>